<dbReference type="PANTHER" id="PTHR13633:SF3">
    <property type="entry name" value="MITOCHONDRIAL TRANSCRIPTION RESCUE FACTOR 1"/>
    <property type="match status" value="1"/>
</dbReference>
<accession>A0A1B6GKC9</accession>
<dbReference type="SUPFAM" id="SSF55174">
    <property type="entry name" value="Alpha-L RNA-binding motif"/>
    <property type="match status" value="1"/>
</dbReference>
<gene>
    <name evidence="4" type="ORF">g.12750</name>
</gene>
<dbReference type="Pfam" id="PF25818">
    <property type="entry name" value="MTRES1_C"/>
    <property type="match status" value="1"/>
</dbReference>
<name>A0A1B6GKC9_9HEMI</name>
<feature type="compositionally biased region" description="Acidic residues" evidence="2">
    <location>
        <begin position="119"/>
        <end position="128"/>
    </location>
</feature>
<feature type="region of interest" description="Disordered" evidence="2">
    <location>
        <begin position="102"/>
        <end position="129"/>
    </location>
</feature>
<dbReference type="CDD" id="cd00165">
    <property type="entry name" value="S4"/>
    <property type="match status" value="1"/>
</dbReference>
<feature type="domain" description="RNA-binding S4" evidence="3">
    <location>
        <begin position="144"/>
        <end position="205"/>
    </location>
</feature>
<evidence type="ECO:0000259" key="3">
    <source>
        <dbReference type="SMART" id="SM00363"/>
    </source>
</evidence>
<organism evidence="4">
    <name type="scientific">Cuerna arida</name>
    <dbReference type="NCBI Taxonomy" id="1464854"/>
    <lineage>
        <taxon>Eukaryota</taxon>
        <taxon>Metazoa</taxon>
        <taxon>Ecdysozoa</taxon>
        <taxon>Arthropoda</taxon>
        <taxon>Hexapoda</taxon>
        <taxon>Insecta</taxon>
        <taxon>Pterygota</taxon>
        <taxon>Neoptera</taxon>
        <taxon>Paraneoptera</taxon>
        <taxon>Hemiptera</taxon>
        <taxon>Auchenorrhyncha</taxon>
        <taxon>Membracoidea</taxon>
        <taxon>Cicadellidae</taxon>
        <taxon>Cicadellinae</taxon>
        <taxon>Proconiini</taxon>
        <taxon>Cuerna</taxon>
    </lineage>
</organism>
<sequence length="253" mass="28988">MYSSSMFRKLLKNCNFTKITEVSQRSSILWLTDYKNFGHKPMCILDSGKLGFRNGVKLSNQSRIPLVSCRLIHAFFNMSDMPVVCLPKWMVSNLKDTSLVSQQRRYKSTKKSKKRPEYDSESDSDVEEEVAHAGKMVTVRMQSLRLDGLLKKALNVARNKIETAFYQGNVRVNGKKPNKKSFQLKIGDEVDLIRGVSPLNPEYLSVSRVEVVSVKEEGDEDEEDQLAIRLRVSKTMYIENYSDDPWKKSSTAE</sequence>
<proteinExistence type="predicted"/>
<dbReference type="PANTHER" id="PTHR13633">
    <property type="entry name" value="MITOCHONDRIAL TRANSCRIPTION RESCUE FACTOR 1"/>
    <property type="match status" value="1"/>
</dbReference>
<protein>
    <recommendedName>
        <fullName evidence="3">RNA-binding S4 domain-containing protein</fullName>
    </recommendedName>
</protein>
<dbReference type="GO" id="GO:1903108">
    <property type="term" value="P:regulation of mitochondrial transcription"/>
    <property type="evidence" value="ECO:0007669"/>
    <property type="project" value="TreeGrafter"/>
</dbReference>
<dbReference type="AlphaFoldDB" id="A0A1B6GKC9"/>
<dbReference type="EMBL" id="GECZ01006891">
    <property type="protein sequence ID" value="JAS62878.1"/>
    <property type="molecule type" value="Transcribed_RNA"/>
</dbReference>
<evidence type="ECO:0000256" key="2">
    <source>
        <dbReference type="SAM" id="MobiDB-lite"/>
    </source>
</evidence>
<dbReference type="GO" id="GO:0005739">
    <property type="term" value="C:mitochondrion"/>
    <property type="evidence" value="ECO:0007669"/>
    <property type="project" value="TreeGrafter"/>
</dbReference>
<dbReference type="PROSITE" id="PS50889">
    <property type="entry name" value="S4"/>
    <property type="match status" value="1"/>
</dbReference>
<dbReference type="InterPro" id="IPR036986">
    <property type="entry name" value="S4_RNA-bd_sf"/>
</dbReference>
<dbReference type="InterPro" id="IPR057896">
    <property type="entry name" value="MTRES1_C"/>
</dbReference>
<dbReference type="SMART" id="SM00363">
    <property type="entry name" value="S4"/>
    <property type="match status" value="1"/>
</dbReference>
<evidence type="ECO:0000313" key="4">
    <source>
        <dbReference type="EMBL" id="JAS62878.1"/>
    </source>
</evidence>
<dbReference type="InterPro" id="IPR002942">
    <property type="entry name" value="S4_RNA-bd"/>
</dbReference>
<evidence type="ECO:0000256" key="1">
    <source>
        <dbReference type="PROSITE-ProRule" id="PRU00182"/>
    </source>
</evidence>
<dbReference type="GO" id="GO:0003723">
    <property type="term" value="F:RNA binding"/>
    <property type="evidence" value="ECO:0007669"/>
    <property type="project" value="UniProtKB-KW"/>
</dbReference>
<keyword evidence="1" id="KW-0694">RNA-binding</keyword>
<feature type="compositionally biased region" description="Basic residues" evidence="2">
    <location>
        <begin position="104"/>
        <end position="114"/>
    </location>
</feature>
<reference evidence="4" key="1">
    <citation type="submission" date="2015-11" db="EMBL/GenBank/DDBJ databases">
        <title>De novo transcriptome assembly of four potential Pierce s Disease insect vectors from Arizona vineyards.</title>
        <authorList>
            <person name="Tassone E.E."/>
        </authorList>
    </citation>
    <scope>NUCLEOTIDE SEQUENCE</scope>
</reference>
<dbReference type="Gene3D" id="3.10.290.10">
    <property type="entry name" value="RNA-binding S4 domain"/>
    <property type="match status" value="1"/>
</dbReference>